<dbReference type="Gene3D" id="3.30.560.10">
    <property type="entry name" value="Glucose Oxidase, domain 3"/>
    <property type="match status" value="1"/>
</dbReference>
<dbReference type="PROSITE" id="PS00624">
    <property type="entry name" value="GMC_OXRED_2"/>
    <property type="match status" value="1"/>
</dbReference>
<dbReference type="PANTHER" id="PTHR11552:SF147">
    <property type="entry name" value="CHOLINE DEHYDROGENASE, MITOCHONDRIAL"/>
    <property type="match status" value="1"/>
</dbReference>
<dbReference type="HOGENOM" id="CLU_002865_7_2_1"/>
<keyword evidence="10" id="KW-1185">Reference proteome</keyword>
<dbReference type="SUPFAM" id="SSF51905">
    <property type="entry name" value="FAD/NAD(P)-binding domain"/>
    <property type="match status" value="1"/>
</dbReference>
<dbReference type="PANTHER" id="PTHR11552">
    <property type="entry name" value="GLUCOSE-METHANOL-CHOLINE GMC OXIDOREDUCTASE"/>
    <property type="match status" value="1"/>
</dbReference>
<evidence type="ECO:0000256" key="5">
    <source>
        <dbReference type="PIRSR" id="PIRSR000137-1"/>
    </source>
</evidence>
<dbReference type="OrthoDB" id="269227at2759"/>
<feature type="transmembrane region" description="Helical" evidence="7">
    <location>
        <begin position="38"/>
        <end position="57"/>
    </location>
</feature>
<feature type="active site" description="Proton donor" evidence="5">
    <location>
        <position position="602"/>
    </location>
</feature>
<dbReference type="InterPro" id="IPR036188">
    <property type="entry name" value="FAD/NAD-bd_sf"/>
</dbReference>
<dbReference type="Pfam" id="PF05199">
    <property type="entry name" value="GMC_oxred_C"/>
    <property type="match status" value="1"/>
</dbReference>
<dbReference type="STRING" id="933084.A0A067PQP1"/>
<gene>
    <name evidence="9" type="ORF">JAAARDRAFT_70035</name>
</gene>
<dbReference type="InterPro" id="IPR000172">
    <property type="entry name" value="GMC_OxRdtase_N"/>
</dbReference>
<dbReference type="Proteomes" id="UP000027265">
    <property type="component" value="Unassembled WGS sequence"/>
</dbReference>
<evidence type="ECO:0000259" key="8">
    <source>
        <dbReference type="PROSITE" id="PS00624"/>
    </source>
</evidence>
<proteinExistence type="inferred from homology"/>
<evidence type="ECO:0000256" key="6">
    <source>
        <dbReference type="PIRSR" id="PIRSR000137-2"/>
    </source>
</evidence>
<evidence type="ECO:0000313" key="9">
    <source>
        <dbReference type="EMBL" id="KDQ57074.1"/>
    </source>
</evidence>
<evidence type="ECO:0000256" key="1">
    <source>
        <dbReference type="ARBA" id="ARBA00001974"/>
    </source>
</evidence>
<evidence type="ECO:0000256" key="3">
    <source>
        <dbReference type="ARBA" id="ARBA00022630"/>
    </source>
</evidence>
<evidence type="ECO:0000256" key="4">
    <source>
        <dbReference type="ARBA" id="ARBA00022827"/>
    </source>
</evidence>
<keyword evidence="7" id="KW-1133">Transmembrane helix</keyword>
<evidence type="ECO:0000256" key="2">
    <source>
        <dbReference type="ARBA" id="ARBA00010790"/>
    </source>
</evidence>
<dbReference type="Gene3D" id="3.50.50.60">
    <property type="entry name" value="FAD/NAD(P)-binding domain"/>
    <property type="match status" value="1"/>
</dbReference>
<dbReference type="GO" id="GO:0016614">
    <property type="term" value="F:oxidoreductase activity, acting on CH-OH group of donors"/>
    <property type="evidence" value="ECO:0007669"/>
    <property type="project" value="InterPro"/>
</dbReference>
<dbReference type="Pfam" id="PF00732">
    <property type="entry name" value="GMC_oxred_N"/>
    <property type="match status" value="1"/>
</dbReference>
<feature type="domain" description="Glucose-methanol-choline oxidoreductase N-terminal" evidence="8">
    <location>
        <begin position="358"/>
        <end position="372"/>
    </location>
</feature>
<dbReference type="InterPro" id="IPR007867">
    <property type="entry name" value="GMC_OxRtase_C"/>
</dbReference>
<feature type="binding site" evidence="6">
    <location>
        <position position="317"/>
    </location>
    <ligand>
        <name>FAD</name>
        <dbReference type="ChEBI" id="CHEBI:57692"/>
    </ligand>
</feature>
<dbReference type="PIRSF" id="PIRSF000137">
    <property type="entry name" value="Alcohol_oxidase"/>
    <property type="match status" value="1"/>
</dbReference>
<dbReference type="SUPFAM" id="SSF54373">
    <property type="entry name" value="FAD-linked reductases, C-terminal domain"/>
    <property type="match status" value="1"/>
</dbReference>
<sequence length="669" mass="72563">MAVGRNSHVQCAGTTLGVLASLALIRRWVISGRATRKTFVSVSVGIAVLTLVIRHAMGKKQVGKLITDLSTIARQIDGGNVSKEVDFDEYDVIIVGGGTAGCVLASRLSEDPSIRVLLLEAGGSGVTLPFTRIPAAAYRLFHDKNHDYDLYTTPQTNAGGKARYWPRGKMLGGCSSINAMMFQCGAPSDYDEWATLGGEGAESWGYKEFSKYFLKFENFAPHRLFPNVDAKLRGSSGPVQVGYYGHFSKVAACFLESCQKVGIPLAPDLNTSQGTIGASKIMTYIDSRGRRVSTETAYLTPEVLSRPNLKVAIRAQVTKILFESVDGKHRAVGVEFAGDEKGPRFRAMAKQEVVLSAGAVHTPQILMVSGVGPAEELKRHSIEVVADLPGVGSHLVDHPVVDLLFRDKSGSSLNYLSNPKTLAHFARLFRNMAQFYIKGTGPLCSNVGEAVAFVRSTDPLLFPIREHPNSVPDATSGPECPDLELFASPLAYADHGYGVVPPGDLWAIHVVLLRPTSRGHITLNSSNPFESPIIDPKYLDTQHDVDVLVRGVKLLLRISQAEPLFGLLDQNEKDTKLDHLLHERSEDELADLVRTRAETLYHPTSTARMAPLDRGGVVDPSLRVYGISNLRVVDASIFPNIIAGHTAAPVIAVAEKAADLLKDDLVKTR</sequence>
<dbReference type="InterPro" id="IPR012132">
    <property type="entry name" value="GMC_OxRdtase"/>
</dbReference>
<keyword evidence="3" id="KW-0285">Flavoprotein</keyword>
<comment type="cofactor">
    <cofactor evidence="1 6">
        <name>FAD</name>
        <dbReference type="ChEBI" id="CHEBI:57692"/>
    </cofactor>
</comment>
<organism evidence="9 10">
    <name type="scientific">Jaapia argillacea MUCL 33604</name>
    <dbReference type="NCBI Taxonomy" id="933084"/>
    <lineage>
        <taxon>Eukaryota</taxon>
        <taxon>Fungi</taxon>
        <taxon>Dikarya</taxon>
        <taxon>Basidiomycota</taxon>
        <taxon>Agaricomycotina</taxon>
        <taxon>Agaricomycetes</taxon>
        <taxon>Agaricomycetidae</taxon>
        <taxon>Jaapiales</taxon>
        <taxon>Jaapiaceae</taxon>
        <taxon>Jaapia</taxon>
    </lineage>
</organism>
<protein>
    <submittedName>
        <fullName evidence="9">Aryl-alcohol oxidase</fullName>
    </submittedName>
</protein>
<reference evidence="10" key="1">
    <citation type="journal article" date="2014" name="Proc. Natl. Acad. Sci. U.S.A.">
        <title>Extensive sampling of basidiomycete genomes demonstrates inadequacy of the white-rot/brown-rot paradigm for wood decay fungi.</title>
        <authorList>
            <person name="Riley R."/>
            <person name="Salamov A.A."/>
            <person name="Brown D.W."/>
            <person name="Nagy L.G."/>
            <person name="Floudas D."/>
            <person name="Held B.W."/>
            <person name="Levasseur A."/>
            <person name="Lombard V."/>
            <person name="Morin E."/>
            <person name="Otillar R."/>
            <person name="Lindquist E.A."/>
            <person name="Sun H."/>
            <person name="LaButti K.M."/>
            <person name="Schmutz J."/>
            <person name="Jabbour D."/>
            <person name="Luo H."/>
            <person name="Baker S.E."/>
            <person name="Pisabarro A.G."/>
            <person name="Walton J.D."/>
            <person name="Blanchette R.A."/>
            <person name="Henrissat B."/>
            <person name="Martin F."/>
            <person name="Cullen D."/>
            <person name="Hibbett D.S."/>
            <person name="Grigoriev I.V."/>
        </authorList>
    </citation>
    <scope>NUCLEOTIDE SEQUENCE [LARGE SCALE GENOMIC DNA]</scope>
    <source>
        <strain evidence="10">MUCL 33604</strain>
    </source>
</reference>
<dbReference type="GO" id="GO:0050660">
    <property type="term" value="F:flavin adenine dinucleotide binding"/>
    <property type="evidence" value="ECO:0007669"/>
    <property type="project" value="InterPro"/>
</dbReference>
<evidence type="ECO:0000256" key="7">
    <source>
        <dbReference type="SAM" id="Phobius"/>
    </source>
</evidence>
<name>A0A067PQP1_9AGAM</name>
<keyword evidence="4 6" id="KW-0274">FAD</keyword>
<accession>A0A067PQP1</accession>
<keyword evidence="7" id="KW-0472">Membrane</keyword>
<dbReference type="InParanoid" id="A0A067PQP1"/>
<dbReference type="AlphaFoldDB" id="A0A067PQP1"/>
<dbReference type="EMBL" id="KL197720">
    <property type="protein sequence ID" value="KDQ57074.1"/>
    <property type="molecule type" value="Genomic_DNA"/>
</dbReference>
<keyword evidence="7" id="KW-0812">Transmembrane</keyword>
<evidence type="ECO:0000313" key="10">
    <source>
        <dbReference type="Proteomes" id="UP000027265"/>
    </source>
</evidence>
<comment type="similarity">
    <text evidence="2">Belongs to the GMC oxidoreductase family.</text>
</comment>
<feature type="active site" description="Proton acceptor" evidence="5">
    <location>
        <position position="645"/>
    </location>
</feature>